<comment type="caution">
    <text evidence="2">The sequence shown here is derived from an EMBL/GenBank/DDBJ whole genome shotgun (WGS) entry which is preliminary data.</text>
</comment>
<keyword evidence="3" id="KW-1185">Reference proteome</keyword>
<gene>
    <name evidence="2" type="ORF">GCM10020221_19790</name>
</gene>
<dbReference type="Proteomes" id="UP001501102">
    <property type="component" value="Unassembled WGS sequence"/>
</dbReference>
<evidence type="ECO:0008006" key="4">
    <source>
        <dbReference type="Google" id="ProtNLM"/>
    </source>
</evidence>
<reference evidence="3" key="1">
    <citation type="journal article" date="2019" name="Int. J. Syst. Evol. Microbiol.">
        <title>The Global Catalogue of Microorganisms (GCM) 10K type strain sequencing project: providing services to taxonomists for standard genome sequencing and annotation.</title>
        <authorList>
            <consortium name="The Broad Institute Genomics Platform"/>
            <consortium name="The Broad Institute Genome Sequencing Center for Infectious Disease"/>
            <person name="Wu L."/>
            <person name="Ma J."/>
        </authorList>
    </citation>
    <scope>NUCLEOTIDE SEQUENCE [LARGE SCALE GENOMIC DNA]</scope>
    <source>
        <strain evidence="3">JCM 4087</strain>
    </source>
</reference>
<protein>
    <recommendedName>
        <fullName evidence="4">AP2/ERF domain-containing protein</fullName>
    </recommendedName>
</protein>
<feature type="region of interest" description="Disordered" evidence="1">
    <location>
        <begin position="1"/>
        <end position="43"/>
    </location>
</feature>
<evidence type="ECO:0000313" key="2">
    <source>
        <dbReference type="EMBL" id="GAA2923817.1"/>
    </source>
</evidence>
<name>A0ABP6J6W5_STRTU</name>
<evidence type="ECO:0000256" key="1">
    <source>
        <dbReference type="SAM" id="MobiDB-lite"/>
    </source>
</evidence>
<organism evidence="2 3">
    <name type="scientific">Streptomyces thioluteus</name>
    <dbReference type="NCBI Taxonomy" id="66431"/>
    <lineage>
        <taxon>Bacteria</taxon>
        <taxon>Bacillati</taxon>
        <taxon>Actinomycetota</taxon>
        <taxon>Actinomycetes</taxon>
        <taxon>Kitasatosporales</taxon>
        <taxon>Streptomycetaceae</taxon>
        <taxon>Streptomyces</taxon>
    </lineage>
</organism>
<feature type="region of interest" description="Disordered" evidence="1">
    <location>
        <begin position="111"/>
        <end position="141"/>
    </location>
</feature>
<proteinExistence type="predicted"/>
<sequence length="141" mass="14873">MFVRDGTQAPNKDLAQNPPRGVLPGGATGVAALGKGQAAGPHMAWRSKAHVAADERQSTAARSRGDIHVKRGGVWWRPLSAHRVACGAYDQAEAVASGAGRYVERWRAMSRCGGGPRARGVTDRAQCQRGRRSVPGRPAPG</sequence>
<accession>A0ABP6J6W5</accession>
<dbReference type="EMBL" id="BAAAXZ010000076">
    <property type="protein sequence ID" value="GAA2923817.1"/>
    <property type="molecule type" value="Genomic_DNA"/>
</dbReference>
<evidence type="ECO:0000313" key="3">
    <source>
        <dbReference type="Proteomes" id="UP001501102"/>
    </source>
</evidence>